<dbReference type="OrthoDB" id="4855277at2"/>
<evidence type="ECO:0000313" key="12">
    <source>
        <dbReference type="Proteomes" id="UP000199482"/>
    </source>
</evidence>
<dbReference type="InterPro" id="IPR020846">
    <property type="entry name" value="MFS_dom"/>
</dbReference>
<feature type="transmembrane region" description="Helical" evidence="8">
    <location>
        <begin position="283"/>
        <end position="302"/>
    </location>
</feature>
<evidence type="ECO:0000256" key="8">
    <source>
        <dbReference type="SAM" id="Phobius"/>
    </source>
</evidence>
<evidence type="ECO:0000256" key="6">
    <source>
        <dbReference type="ARBA" id="ARBA00023136"/>
    </source>
</evidence>
<dbReference type="GO" id="GO:0022857">
    <property type="term" value="F:transmembrane transporter activity"/>
    <property type="evidence" value="ECO:0007669"/>
    <property type="project" value="InterPro"/>
</dbReference>
<reference evidence="10" key="3">
    <citation type="submission" date="2022-06" db="EMBL/GenBank/DDBJ databases">
        <title>Genomic Encyclopedia of Type Strains, Phase III (KMG-III): the genomes of soil and plant-associated and newly described type strains.</title>
        <authorList>
            <person name="Whitman W."/>
        </authorList>
    </citation>
    <scope>NUCLEOTIDE SEQUENCE</scope>
    <source>
        <strain evidence="10">CPCC 202695</strain>
    </source>
</reference>
<dbReference type="EMBL" id="LT629755">
    <property type="protein sequence ID" value="SDS84037.1"/>
    <property type="molecule type" value="Genomic_DNA"/>
</dbReference>
<dbReference type="InterPro" id="IPR036259">
    <property type="entry name" value="MFS_trans_sf"/>
</dbReference>
<evidence type="ECO:0000256" key="5">
    <source>
        <dbReference type="ARBA" id="ARBA00022989"/>
    </source>
</evidence>
<dbReference type="AlphaFoldDB" id="A0A1H1VGN5"/>
<evidence type="ECO:0000313" key="13">
    <source>
        <dbReference type="Proteomes" id="UP000893823"/>
    </source>
</evidence>
<feature type="transmembrane region" description="Helical" evidence="8">
    <location>
        <begin position="253"/>
        <end position="276"/>
    </location>
</feature>
<organism evidence="11 12">
    <name type="scientific">Agromyces flavus</name>
    <dbReference type="NCBI Taxonomy" id="589382"/>
    <lineage>
        <taxon>Bacteria</taxon>
        <taxon>Bacillati</taxon>
        <taxon>Actinomycetota</taxon>
        <taxon>Actinomycetes</taxon>
        <taxon>Micrococcales</taxon>
        <taxon>Microbacteriaceae</taxon>
        <taxon>Agromyces</taxon>
    </lineage>
</organism>
<comment type="subcellular location">
    <subcellularLocation>
        <location evidence="1">Cell membrane</location>
        <topology evidence="1">Multi-pass membrane protein</topology>
    </subcellularLocation>
</comment>
<evidence type="ECO:0000256" key="7">
    <source>
        <dbReference type="SAM" id="MobiDB-lite"/>
    </source>
</evidence>
<accession>A0A1H1VGN5</accession>
<dbReference type="Proteomes" id="UP000199482">
    <property type="component" value="Chromosome I"/>
</dbReference>
<dbReference type="InterPro" id="IPR011701">
    <property type="entry name" value="MFS"/>
</dbReference>
<feature type="transmembrane region" description="Helical" evidence="8">
    <location>
        <begin position="378"/>
        <end position="396"/>
    </location>
</feature>
<keyword evidence="13" id="KW-1185">Reference proteome</keyword>
<feature type="transmembrane region" description="Helical" evidence="8">
    <location>
        <begin position="128"/>
        <end position="150"/>
    </location>
</feature>
<protein>
    <submittedName>
        <fullName evidence="10">MFS family permease</fullName>
    </submittedName>
    <submittedName>
        <fullName evidence="11">Major Facilitator Superfamily protein</fullName>
    </submittedName>
</protein>
<dbReference type="STRING" id="589382.SAMN04489721_2005"/>
<feature type="transmembrane region" description="Helical" evidence="8">
    <location>
        <begin position="93"/>
        <end position="116"/>
    </location>
</feature>
<feature type="transmembrane region" description="Helical" evidence="8">
    <location>
        <begin position="216"/>
        <end position="233"/>
    </location>
</feature>
<feature type="transmembrane region" description="Helical" evidence="8">
    <location>
        <begin position="162"/>
        <end position="180"/>
    </location>
</feature>
<dbReference type="SUPFAM" id="SSF103473">
    <property type="entry name" value="MFS general substrate transporter"/>
    <property type="match status" value="1"/>
</dbReference>
<feature type="transmembrane region" description="Helical" evidence="8">
    <location>
        <begin position="308"/>
        <end position="327"/>
    </location>
</feature>
<dbReference type="Gene3D" id="1.20.1250.20">
    <property type="entry name" value="MFS general substrate transporter like domains"/>
    <property type="match status" value="1"/>
</dbReference>
<evidence type="ECO:0000313" key="11">
    <source>
        <dbReference type="EMBL" id="SDS84037.1"/>
    </source>
</evidence>
<keyword evidence="5 8" id="KW-1133">Transmembrane helix</keyword>
<evidence type="ECO:0000259" key="9">
    <source>
        <dbReference type="PROSITE" id="PS50850"/>
    </source>
</evidence>
<dbReference type="PANTHER" id="PTHR23517:SF2">
    <property type="entry name" value="MULTIDRUG RESISTANCE PROTEIN MDTH"/>
    <property type="match status" value="1"/>
</dbReference>
<name>A0A1H1VGN5_9MICO</name>
<reference evidence="12" key="1">
    <citation type="submission" date="2016-10" db="EMBL/GenBank/DDBJ databases">
        <authorList>
            <person name="Varghese N."/>
            <person name="Submissions S."/>
        </authorList>
    </citation>
    <scope>NUCLEOTIDE SEQUENCE [LARGE SCALE GENOMIC DNA]</scope>
    <source>
        <strain evidence="12">CPCC 202695</strain>
    </source>
</reference>
<evidence type="ECO:0000256" key="3">
    <source>
        <dbReference type="ARBA" id="ARBA00022475"/>
    </source>
</evidence>
<feature type="transmembrane region" description="Helical" evidence="8">
    <location>
        <begin position="348"/>
        <end position="372"/>
    </location>
</feature>
<dbReference type="Proteomes" id="UP000893823">
    <property type="component" value="Unassembled WGS sequence"/>
</dbReference>
<dbReference type="RefSeq" id="WP_092671693.1">
    <property type="nucleotide sequence ID" value="NZ_BMDN01000001.1"/>
</dbReference>
<feature type="domain" description="Major facilitator superfamily (MFS) profile" evidence="9">
    <location>
        <begin position="1"/>
        <end position="401"/>
    </location>
</feature>
<evidence type="ECO:0000313" key="10">
    <source>
        <dbReference type="EMBL" id="MCP2365931.1"/>
    </source>
</evidence>
<dbReference type="EMBL" id="SODL02000001">
    <property type="protein sequence ID" value="MCP2365931.1"/>
    <property type="molecule type" value="Genomic_DNA"/>
</dbReference>
<keyword evidence="6 8" id="KW-0472">Membrane</keyword>
<proteinExistence type="predicted"/>
<gene>
    <name evidence="10" type="ORF">BCL57_000073</name>
    <name evidence="11" type="ORF">SAMN04489721_2005</name>
</gene>
<feature type="transmembrane region" description="Helical" evidence="8">
    <location>
        <begin position="69"/>
        <end position="87"/>
    </location>
</feature>
<reference evidence="11" key="2">
    <citation type="submission" date="2016-10" db="EMBL/GenBank/DDBJ databases">
        <authorList>
            <person name="de Groot N.N."/>
        </authorList>
    </citation>
    <scope>NUCLEOTIDE SEQUENCE [LARGE SCALE GENOMIC DNA]</scope>
    <source>
        <strain evidence="11">CPCC 202695</strain>
    </source>
</reference>
<dbReference type="Pfam" id="PF07690">
    <property type="entry name" value="MFS_1"/>
    <property type="match status" value="1"/>
</dbReference>
<dbReference type="PROSITE" id="PS50850">
    <property type="entry name" value="MFS"/>
    <property type="match status" value="1"/>
</dbReference>
<evidence type="ECO:0000256" key="2">
    <source>
        <dbReference type="ARBA" id="ARBA00022448"/>
    </source>
</evidence>
<keyword evidence="4 8" id="KW-0812">Transmembrane</keyword>
<sequence>MRAMLLVLASSIGSLGWGGVLPYQYAYAADTRDWGALVAAGAASLFSVGALVAAPLAGRLSDRFPPVRVAVLAQLIGAAGAASLILAGDPATFLAGMLVFGLGLSAAAPAKQVLALQWSSSDDRRKVFAYKFTGEALGMAAGAFIAGQLVDLDRPDGLNVGFLMAAAGFVVSSAIIALAGRGAAVPSEFTADPTGAIAAIEGRPRGILRLIFANPALRWTAIVTITLALGFYAQFESGLPAYGITVLGVDPTAIGTAAAVNCIVIVAIQVVVVRVTAKRSAPVLLMAVGTIWVIAWLGLSAAQFAPGVASAIFVMTYGVFAVGETIYSPVLNPLTASLAPKGKVGQTLGAMAALQTAFTAAGPMVAGVLLGADLADGFLLMHLGVSALAVFAAWRVHRALAPARAGSAPEPPLTRPIPVAGPAA</sequence>
<keyword evidence="2" id="KW-0813">Transport</keyword>
<evidence type="ECO:0000256" key="1">
    <source>
        <dbReference type="ARBA" id="ARBA00004651"/>
    </source>
</evidence>
<feature type="transmembrane region" description="Helical" evidence="8">
    <location>
        <begin position="34"/>
        <end position="57"/>
    </location>
</feature>
<keyword evidence="3" id="KW-1003">Cell membrane</keyword>
<dbReference type="InterPro" id="IPR050171">
    <property type="entry name" value="MFS_Transporters"/>
</dbReference>
<dbReference type="GO" id="GO:0005886">
    <property type="term" value="C:plasma membrane"/>
    <property type="evidence" value="ECO:0007669"/>
    <property type="project" value="UniProtKB-SubCell"/>
</dbReference>
<dbReference type="PANTHER" id="PTHR23517">
    <property type="entry name" value="RESISTANCE PROTEIN MDTM, PUTATIVE-RELATED-RELATED"/>
    <property type="match status" value="1"/>
</dbReference>
<evidence type="ECO:0000256" key="4">
    <source>
        <dbReference type="ARBA" id="ARBA00022692"/>
    </source>
</evidence>
<feature type="region of interest" description="Disordered" evidence="7">
    <location>
        <begin position="405"/>
        <end position="424"/>
    </location>
</feature>